<dbReference type="CDD" id="cd04735">
    <property type="entry name" value="OYE_like_4_FMN"/>
    <property type="match status" value="1"/>
</dbReference>
<keyword evidence="1" id="KW-0285">Flavoprotein</keyword>
<evidence type="ECO:0000259" key="4">
    <source>
        <dbReference type="Pfam" id="PF00724"/>
    </source>
</evidence>
<dbReference type="EMBL" id="JAFBDT010000003">
    <property type="protein sequence ID" value="MBM7561170.1"/>
    <property type="molecule type" value="Genomic_DNA"/>
</dbReference>
<feature type="domain" description="NADH:flavin oxidoreductase/NADH oxidase N-terminal" evidence="4">
    <location>
        <begin position="4"/>
        <end position="333"/>
    </location>
</feature>
<feature type="region of interest" description="Disordered" evidence="3">
    <location>
        <begin position="107"/>
        <end position="135"/>
    </location>
</feature>
<dbReference type="Proteomes" id="UP000767854">
    <property type="component" value="Unassembled WGS sequence"/>
</dbReference>
<proteinExistence type="predicted"/>
<dbReference type="InterPro" id="IPR051799">
    <property type="entry name" value="NADH_flavin_oxidoreductase"/>
</dbReference>
<name>A0ABS2MP40_9FIRM</name>
<reference evidence="5 6" key="1">
    <citation type="submission" date="2021-01" db="EMBL/GenBank/DDBJ databases">
        <title>Genomic Encyclopedia of Type Strains, Phase IV (KMG-IV): sequencing the most valuable type-strain genomes for metagenomic binning, comparative biology and taxonomic classification.</title>
        <authorList>
            <person name="Goeker M."/>
        </authorList>
    </citation>
    <scope>NUCLEOTIDE SEQUENCE [LARGE SCALE GENOMIC DNA]</scope>
    <source>
        <strain evidence="5 6">DSM 24436</strain>
    </source>
</reference>
<evidence type="ECO:0000256" key="3">
    <source>
        <dbReference type="SAM" id="MobiDB-lite"/>
    </source>
</evidence>
<accession>A0ABS2MP40</accession>
<dbReference type="InterPro" id="IPR001155">
    <property type="entry name" value="OxRdtase_FMN_N"/>
</dbReference>
<dbReference type="PANTHER" id="PTHR43656:SF2">
    <property type="entry name" value="BINDING OXIDOREDUCTASE, PUTATIVE (AFU_ORTHOLOGUE AFUA_2G08260)-RELATED"/>
    <property type="match status" value="1"/>
</dbReference>
<dbReference type="RefSeq" id="WP_204662344.1">
    <property type="nucleotide sequence ID" value="NZ_JAFBDT010000003.1"/>
</dbReference>
<keyword evidence="2" id="KW-0560">Oxidoreductase</keyword>
<dbReference type="InterPro" id="IPR013785">
    <property type="entry name" value="Aldolase_TIM"/>
</dbReference>
<protein>
    <submittedName>
        <fullName evidence="5">2,4-dienoyl-CoA reductase-like NADH-dependent reductase (Old Yellow Enzyme family)</fullName>
    </submittedName>
</protein>
<evidence type="ECO:0000313" key="5">
    <source>
        <dbReference type="EMBL" id="MBM7561170.1"/>
    </source>
</evidence>
<dbReference type="PANTHER" id="PTHR43656">
    <property type="entry name" value="BINDING OXIDOREDUCTASE, PUTATIVE (AFU_ORTHOLOGUE AFUA_2G08260)-RELATED"/>
    <property type="match status" value="1"/>
</dbReference>
<comment type="caution">
    <text evidence="5">The sequence shown here is derived from an EMBL/GenBank/DDBJ whole genome shotgun (WGS) entry which is preliminary data.</text>
</comment>
<dbReference type="SUPFAM" id="SSF51395">
    <property type="entry name" value="FMN-linked oxidoreductases"/>
    <property type="match status" value="1"/>
</dbReference>
<gene>
    <name evidence="5" type="ORF">JOC49_000687</name>
</gene>
<keyword evidence="6" id="KW-1185">Reference proteome</keyword>
<evidence type="ECO:0000256" key="1">
    <source>
        <dbReference type="ARBA" id="ARBA00022630"/>
    </source>
</evidence>
<dbReference type="Pfam" id="PF00724">
    <property type="entry name" value="Oxidored_FMN"/>
    <property type="match status" value="1"/>
</dbReference>
<evidence type="ECO:0000313" key="6">
    <source>
        <dbReference type="Proteomes" id="UP000767854"/>
    </source>
</evidence>
<evidence type="ECO:0000256" key="2">
    <source>
        <dbReference type="ARBA" id="ARBA00023002"/>
    </source>
</evidence>
<sequence>MRKELFAPYQLNTHVTLRNRFVMAPMTTWSGNLDGSISEAELTYYLERSHGVGMVITATTFMETYGKGFDRQFYGGTDAMIPSLKSLSEAIKSGGAKAILQVFHAGRKGNPSDMPDGLTRSASDVPAKREANNTPKAMTQAEIENTFSEFKNIVKRAFKAGFDGIEIHGANTYLIQQFFSPHSNRRQDKWGGSLENRLKFPMAVVNACIEAREEIDSDDFIIGYRFSPEENSEPGISIDETEKLVDALCKTKLDYLHISLGQFDQTSIRNQSEDVPVLKKIASVIQGRKPFIGVGSVYSLENAFETLELGADLVALGRQLIIDSKTIEKWGQGQMAERYYTDNHHEAQSIPKGLHEKILSIPEWFPKKGDD</sequence>
<organism evidence="5 6">
    <name type="scientific">Fusibacter tunisiensis</name>
    <dbReference type="NCBI Taxonomy" id="1008308"/>
    <lineage>
        <taxon>Bacteria</taxon>
        <taxon>Bacillati</taxon>
        <taxon>Bacillota</taxon>
        <taxon>Clostridia</taxon>
        <taxon>Eubacteriales</taxon>
        <taxon>Eubacteriales Family XII. Incertae Sedis</taxon>
        <taxon>Fusibacter</taxon>
    </lineage>
</organism>
<dbReference type="Gene3D" id="3.20.20.70">
    <property type="entry name" value="Aldolase class I"/>
    <property type="match status" value="1"/>
</dbReference>